<dbReference type="Pfam" id="PF00008">
    <property type="entry name" value="EGF"/>
    <property type="match status" value="2"/>
</dbReference>
<dbReference type="PROSITE" id="PS01186">
    <property type="entry name" value="EGF_2"/>
    <property type="match status" value="2"/>
</dbReference>
<feature type="transmembrane region" description="Helical" evidence="23">
    <location>
        <begin position="2572"/>
        <end position="2591"/>
    </location>
</feature>
<dbReference type="Gene3D" id="2.10.25.10">
    <property type="entry name" value="Laminin"/>
    <property type="match status" value="4"/>
</dbReference>
<evidence type="ECO:0000256" key="8">
    <source>
        <dbReference type="ARBA" id="ARBA00022737"/>
    </source>
</evidence>
<dbReference type="PROSITE" id="PS50261">
    <property type="entry name" value="G_PROTEIN_RECEP_F2_4"/>
    <property type="match status" value="1"/>
</dbReference>
<dbReference type="PROSITE" id="PS50025">
    <property type="entry name" value="LAM_G_DOMAIN"/>
    <property type="match status" value="2"/>
</dbReference>
<keyword evidence="17" id="KW-0807">Transducer</keyword>
<dbReference type="Gene3D" id="2.170.300.10">
    <property type="entry name" value="Tie2 ligand-binding domain superfamily"/>
    <property type="match status" value="1"/>
</dbReference>
<evidence type="ECO:0000256" key="18">
    <source>
        <dbReference type="ARBA" id="ARBA00023292"/>
    </source>
</evidence>
<feature type="domain" description="EGF-like" evidence="26">
    <location>
        <begin position="1688"/>
        <end position="1724"/>
    </location>
</feature>
<evidence type="ECO:0000256" key="7">
    <source>
        <dbReference type="ARBA" id="ARBA00022729"/>
    </source>
</evidence>
<evidence type="ECO:0000256" key="14">
    <source>
        <dbReference type="ARBA" id="ARBA00023157"/>
    </source>
</evidence>
<feature type="disulfide bond" evidence="20">
    <location>
        <begin position="1427"/>
        <end position="1436"/>
    </location>
</feature>
<evidence type="ECO:0000256" key="21">
    <source>
        <dbReference type="PROSITE-ProRule" id="PRU00460"/>
    </source>
</evidence>
<feature type="domain" description="Laminin G" evidence="25">
    <location>
        <begin position="1728"/>
        <end position="1895"/>
    </location>
</feature>
<dbReference type="CDD" id="cd00054">
    <property type="entry name" value="EGF_CA"/>
    <property type="match status" value="2"/>
</dbReference>
<evidence type="ECO:0000256" key="11">
    <source>
        <dbReference type="ARBA" id="ARBA00022989"/>
    </source>
</evidence>
<evidence type="ECO:0000259" key="28">
    <source>
        <dbReference type="PROSITE" id="PS50221"/>
    </source>
</evidence>
<gene>
    <name evidence="32" type="ORF">BEMITA_LOCUS7361</name>
</gene>
<dbReference type="Pfam" id="PF02210">
    <property type="entry name" value="Laminin_G_2"/>
    <property type="match status" value="2"/>
</dbReference>
<evidence type="ECO:0000256" key="9">
    <source>
        <dbReference type="ARBA" id="ARBA00022837"/>
    </source>
</evidence>
<dbReference type="Gene3D" id="1.20.1070.10">
    <property type="entry name" value="Rhodopsin 7-helix transmembrane proteins"/>
    <property type="match status" value="1"/>
</dbReference>
<dbReference type="PROSITE" id="PS50227">
    <property type="entry name" value="G_PROTEIN_RECEP_F2_3"/>
    <property type="match status" value="1"/>
</dbReference>
<evidence type="ECO:0000256" key="20">
    <source>
        <dbReference type="PROSITE-ProRule" id="PRU00076"/>
    </source>
</evidence>
<keyword evidence="10" id="KW-0130">Cell adhesion</keyword>
<keyword evidence="11 23" id="KW-1133">Transmembrane helix</keyword>
<evidence type="ECO:0000256" key="5">
    <source>
        <dbReference type="ARBA" id="ARBA00022536"/>
    </source>
</evidence>
<dbReference type="InterPro" id="IPR002049">
    <property type="entry name" value="LE_dom"/>
</dbReference>
<feature type="domain" description="Cadherin" evidence="31">
    <location>
        <begin position="933"/>
        <end position="1035"/>
    </location>
</feature>
<feature type="transmembrane region" description="Helical" evidence="23">
    <location>
        <begin position="2540"/>
        <end position="2560"/>
    </location>
</feature>
<dbReference type="Pfam" id="PF00028">
    <property type="entry name" value="Cadherin"/>
    <property type="match status" value="7"/>
</dbReference>
<dbReference type="GO" id="GO:0004930">
    <property type="term" value="F:G protein-coupled receptor activity"/>
    <property type="evidence" value="ECO:0007669"/>
    <property type="project" value="UniProtKB-KW"/>
</dbReference>
<dbReference type="SUPFAM" id="SSF49313">
    <property type="entry name" value="Cadherin-like"/>
    <property type="match status" value="9"/>
</dbReference>
<dbReference type="Gene3D" id="2.60.120.200">
    <property type="match status" value="2"/>
</dbReference>
<dbReference type="InterPro" id="IPR032471">
    <property type="entry name" value="AGRL2-4_GAIN_subdom_A"/>
</dbReference>
<evidence type="ECO:0000313" key="33">
    <source>
        <dbReference type="Proteomes" id="UP001152759"/>
    </source>
</evidence>
<dbReference type="SMART" id="SM00282">
    <property type="entry name" value="LamG"/>
    <property type="match status" value="2"/>
</dbReference>
<dbReference type="Proteomes" id="UP001152759">
    <property type="component" value="Chromosome 4"/>
</dbReference>
<dbReference type="FunFam" id="2.60.40.60:FF:000013">
    <property type="entry name" value="Cadherin EGF LAG seven-pass G-type receptor"/>
    <property type="match status" value="1"/>
</dbReference>
<dbReference type="GO" id="GO:0022603">
    <property type="term" value="P:regulation of anatomical structure morphogenesis"/>
    <property type="evidence" value="ECO:0007669"/>
    <property type="project" value="UniProtKB-ARBA"/>
</dbReference>
<feature type="domain" description="Cadherin" evidence="31">
    <location>
        <begin position="1036"/>
        <end position="1142"/>
    </location>
</feature>
<dbReference type="PROSITE" id="PS51257">
    <property type="entry name" value="PROKAR_LIPOPROTEIN"/>
    <property type="match status" value="1"/>
</dbReference>
<dbReference type="CDD" id="cd00110">
    <property type="entry name" value="LamG"/>
    <property type="match status" value="2"/>
</dbReference>
<dbReference type="FunFam" id="2.60.40.60:FF:000024">
    <property type="entry name" value="FAT atypical cadherin 3"/>
    <property type="match status" value="1"/>
</dbReference>
<dbReference type="CDD" id="cd11304">
    <property type="entry name" value="Cadherin_repeat"/>
    <property type="match status" value="9"/>
</dbReference>
<dbReference type="SMART" id="SM00179">
    <property type="entry name" value="EGF_CA"/>
    <property type="match status" value="5"/>
</dbReference>
<feature type="domain" description="Laminin G" evidence="25">
    <location>
        <begin position="1484"/>
        <end position="1685"/>
    </location>
</feature>
<dbReference type="SUPFAM" id="SSF57196">
    <property type="entry name" value="EGF/Laminin"/>
    <property type="match status" value="4"/>
</dbReference>
<evidence type="ECO:0000259" key="30">
    <source>
        <dbReference type="PROSITE" id="PS50261"/>
    </source>
</evidence>
<feature type="domain" description="Cadherin" evidence="31">
    <location>
        <begin position="829"/>
        <end position="932"/>
    </location>
</feature>
<keyword evidence="9 19" id="KW-0106">Calcium</keyword>
<dbReference type="PROSITE" id="PS01248">
    <property type="entry name" value="EGF_LAM_1"/>
    <property type="match status" value="1"/>
</dbReference>
<dbReference type="SMART" id="SM00181">
    <property type="entry name" value="EGF"/>
    <property type="match status" value="6"/>
</dbReference>
<dbReference type="CDD" id="cd15441">
    <property type="entry name" value="7tmB2_CELSR_Adhesion_IV"/>
    <property type="match status" value="1"/>
</dbReference>
<keyword evidence="7 24" id="KW-0732">Signal</keyword>
<dbReference type="FunFam" id="2.60.40.60:FF:000029">
    <property type="entry name" value="Cadherin EGF LAG seven-pass G-type receptor 3"/>
    <property type="match status" value="1"/>
</dbReference>
<dbReference type="PROSITE" id="PS00010">
    <property type="entry name" value="ASX_HYDROXYL"/>
    <property type="match status" value="1"/>
</dbReference>
<feature type="disulfide bond" evidence="21">
    <location>
        <begin position="2051"/>
        <end position="2060"/>
    </location>
</feature>
<keyword evidence="8" id="KW-0677">Repeat</keyword>
<dbReference type="PROSITE" id="PS50027">
    <property type="entry name" value="EGF_LAM_2"/>
    <property type="match status" value="1"/>
</dbReference>
<dbReference type="GO" id="GO:0035159">
    <property type="term" value="P:regulation of tube length, open tracheal system"/>
    <property type="evidence" value="ECO:0007669"/>
    <property type="project" value="UniProtKB-ARBA"/>
</dbReference>
<feature type="transmembrane region" description="Helical" evidence="23">
    <location>
        <begin position="2685"/>
        <end position="2705"/>
    </location>
</feature>
<dbReference type="SMART" id="SM00008">
    <property type="entry name" value="HormR"/>
    <property type="match status" value="1"/>
</dbReference>
<keyword evidence="16" id="KW-0325">Glycoprotein</keyword>
<dbReference type="GO" id="GO:0005509">
    <property type="term" value="F:calcium ion binding"/>
    <property type="evidence" value="ECO:0007669"/>
    <property type="project" value="UniProtKB-UniRule"/>
</dbReference>
<dbReference type="FunFam" id="2.10.25.10:FF:000011">
    <property type="entry name" value="Cadherin EGF LAG seven-pass G-type receptor"/>
    <property type="match status" value="1"/>
</dbReference>
<dbReference type="FunFam" id="2.60.40.60:FF:000020">
    <property type="entry name" value="Dachsous cadherin-related 1b"/>
    <property type="match status" value="4"/>
</dbReference>
<evidence type="ECO:0000259" key="25">
    <source>
        <dbReference type="PROSITE" id="PS50025"/>
    </source>
</evidence>
<evidence type="ECO:0000259" key="26">
    <source>
        <dbReference type="PROSITE" id="PS50026"/>
    </source>
</evidence>
<evidence type="ECO:0008006" key="34">
    <source>
        <dbReference type="Google" id="ProtNLM"/>
    </source>
</evidence>
<feature type="disulfide bond" evidence="20">
    <location>
        <begin position="1943"/>
        <end position="1960"/>
    </location>
</feature>
<dbReference type="GO" id="GO:0007156">
    <property type="term" value="P:homophilic cell adhesion via plasma membrane adhesion molecules"/>
    <property type="evidence" value="ECO:0007669"/>
    <property type="project" value="InterPro"/>
</dbReference>
<feature type="transmembrane region" description="Helical" evidence="23">
    <location>
        <begin position="2611"/>
        <end position="2633"/>
    </location>
</feature>
<feature type="domain" description="GAIN-B" evidence="28">
    <location>
        <begin position="2358"/>
        <end position="2529"/>
    </location>
</feature>
<keyword evidence="4" id="KW-1003">Cell membrane</keyword>
<dbReference type="FunFam" id="2.10.25.10:FF:000143">
    <property type="entry name" value="Protein crumbs 1"/>
    <property type="match status" value="1"/>
</dbReference>
<dbReference type="Pfam" id="PF00053">
    <property type="entry name" value="EGF_laminin"/>
    <property type="match status" value="1"/>
</dbReference>
<dbReference type="GO" id="GO:0001737">
    <property type="term" value="P:establishment of imaginal disc-derived wing hair orientation"/>
    <property type="evidence" value="ECO:0007669"/>
    <property type="project" value="UniProtKB-ARBA"/>
</dbReference>
<dbReference type="GO" id="GO:0007166">
    <property type="term" value="P:cell surface receptor signaling pathway"/>
    <property type="evidence" value="ECO:0007669"/>
    <property type="project" value="InterPro"/>
</dbReference>
<feature type="compositionally biased region" description="Polar residues" evidence="22">
    <location>
        <begin position="2867"/>
        <end position="2884"/>
    </location>
</feature>
<protein>
    <recommendedName>
        <fullName evidence="34">Protocadherin-like wing polarity protein stan</fullName>
    </recommendedName>
</protein>
<keyword evidence="5 20" id="KW-0245">EGF-like domain</keyword>
<dbReference type="InterPro" id="IPR015919">
    <property type="entry name" value="Cadherin-like_sf"/>
</dbReference>
<dbReference type="GO" id="GO:0048638">
    <property type="term" value="P:regulation of developmental growth"/>
    <property type="evidence" value="ECO:0007669"/>
    <property type="project" value="UniProtKB-ARBA"/>
</dbReference>
<keyword evidence="12" id="KW-0297">G-protein coupled receptor</keyword>
<sequence length="3175" mass="349999">MCKFNPNLWCVLVLYAVISCFSKCSGYLVIITNSNQPGTVIFEAGFSGAGSGHREYSLNPHRNGYFVQKLFYVDPSSGSVILVKHIDCSSIEYPSLFTLYVDSTSNTTLEYLSVPLRILVKDCDDKSEFNDADARAFIKLSEAKEWFSETLASFVIPGSSFEPGLLASPPAEICLKQSQLLTNVGSALIPASISQRCRIKYIDVSDQRFKFEESIGDLVAAQDVCIPAEPSWDVRLLFQYTCDGIFDIVSPSEHHIKIVFWYRRDFNDTNRVRRDTRQPGPQFERALYVASISEEQPPGLSVCSVVARDVEGSSSTYSMVSLLDARTQSLFSIDTKSGLVSTAATLDREVLDVHYFRVIATDSAFPPRSSTTTLQINVLDANDHAPVFEAPNAEYEASIRESIPIGSSVVTVRATDKDIGHNAEIEYSIQSINSGGLVASEPGSEPFSLDGKSGVLITRLTLDRETTEVFTIIVIATDQALPASDRKSSTATVVVHVLDDNDNYPQFLEKAYSVSVDEDTNFAQSPVIATIKAIDIDEGQNAAIRYAIIGGNTQGQFSIDSQSGEVTLVKSLDYEALRNYRLIIRAQDGGSPSRSNTTSLLINVKDVNDNAPRFYTTLFQETVSEAVPVGYSIVQVQAYDADEGDNSLIKYSLSPRDLAGSPANELPISIDETSGWIVTSKELDREVNNKFQFQVLATDHGSPQKTATASVVISVQDVNDNDPTFNPKQYEAVVGEDDPPGTPVTSVSATDPDENPRLHYELSGGNTRSRFMITTQNGRGLITIAQPLDYKQEKRFIITVKATDSDGRFDTATVYVNVSDANNFAPTFDNPPYSASVYEDAPVGSTVLVVTATDNDVGQNALITYSLAAGNAPEFTINSQTGAIITTKPLDRETTGGYLLTVTAKDGGVPPQSDTTDVEITVSDVNDNKPLFSKPAYTGSVSEDALVGTSVIQVIATDVDFGLNGRIRYALGNDTEAFVIDPASGVIRTAKPLDRESVAQYEIEALAIDRGTPPLTGTAMVTVKIEDVNDSPPAFESDKLTLYIPENSPISSTVGEIYAKDPDEGPNAVVQYSVIGGEDSNSFSLVRRPGSDKADLLTMVDLDYESAKKRYELIIRAASPPLRSDVHVEIIVTDVNDNAPRLKDFLIIFNNFRDCFPSGVFGKIPAFDADISDKLSFRIISGNNANLVNLNESTGHLSLSPQLNTNVPKVANMEVSVSDGINEVKASMQLMVRLVTDEMLFSSITVRLADMTEEAFLSPLFNFFVEGLAAIIPCPKENVFIFSIQGDTDVSSKILNVSFSAKKADGSFYTPQFLQERVYLNRAVLTRLATVQVLPFDDNLCVREPCLNYEECLTVLKFGNASGFISSDSVLFRPIYPVSTFSCHCPKGFTGSREHYLCDTEVNLCYSDPCLNGGECKRKESGYSCICLPGFAGDNCEIDLSKDTCKPNVCQSDSSCTPLPQGGFSCNNCASGTTFEYHNNLCQLRGRSFPKHSFLTFPSLKQRHRLYLKLKFATLESSGLLLYNGRYNEKHDFIALELIDNARSLQFSFSLGSSTTRVIATSPTELNDGNWHTVTVEYVNKSAVLSIDDCDVALSIKHGSQLGLHCANISTQVLEDRCALFTETCYRFLDLTGPLQIGGLPALPSSTSFQVQYTDFVGCISDVFIDHKLLDLNTYVADNGTLIGCAERKSFCSSQPCQNGGTCYDDWGSYKCECAEGWSGKDCSQNIEPAWRFKGNGVLSFNPLLRLIQLPWLIGMSVRTLQSDAFLISIQVGQNSSATISLESGYIVFAFDGQTAALGTARINDGAWHRVEIMWQSGGQVRIALDYGKRHTVKTINAKIQGMYVGKIIIGGYEDEQNSVTKPPAFNGCVQDVRVGSSQKIAQQATMKINVEDGCYEGDECTVNSNRCPVHSECESDWEQYSCKCHSGYIGTSCTNVCELNPCSNGAACVSADKPRGYSCLCASSKYSGEYCDDKIDETCPVSWWGHPVCGPCNCPVDKGYNPDCNKTNGECYCKENHYQPDGSDQCLDCNCYSVGSFGLDCNTLTGQCHCRAGVIGRRCDACPNAYAEVTLRGCEVVYDGCPRNFAGGLWWPRTKFGDVSVENCPSGSHGTTTRSCDDFLGGWQNPDLFNCTSTAFLHVKSVLSQLERNELSITTFVAIETSNTLRRAANETPSLYGSDVLLGKLMIEKLLAYETSLSGLNLTHSQDKDYIENILIALSRFVNTDVTDQWIKLEEKKQNLGMIIKALLNYLINLAKNQKDTYTDPFEIVTPNVALGLDVVSSESLYGYETEGTFIDNDIQLLAKQSERVVLPNTPLVLQPQFASLKSGSNNILGLTNSHFMPTVIFPKYNNYLQNKEKFDPHSQIMIPMDLLGIKDPSQVELTQHDFLRDRQAVVGYAQYKTVGHLLSKRYDETVVKRWGVDLLIGSPVVSVVVIANDPDTDEIVTLNNKVPLTAPVRLRLWLNEPMVSSRSNPQCVRWTADNEWTRAGCHTELPESNWWRSSEPILINCTCNQLSTHALLVDMIDPEFVLETSPLEDAVTWLGFALTIIALTFSSMVLSLLKARTNSSSIFTNQAFCLLITQTIFLLLLKGRAEMVANEILCKLSAISLHYSWLCVFSWSLVGSLHLYRMLTEMRDVNHGQMGFYYSLGYCLPAIVVALAVGVRIDQYGNYFFCWLSLYESVVWSLIGPVCLVISINIIVLLLSLRAAFTLKDHIAGYGNLRTVLWLSVVHLPLLTIVWILELFSASEREPIFCYLLALASAVQSWFMLCGFCFGNSRIRMGLHHAVFRMLGKKVPPMPTINDSVDVVHAPVSPSLNPGRSSLAYHNTGVNSFEPARRNFGISISSTTSRSTTKTNSSPYRSDAQLRQTSTSTSNYDQSASDVPSHFQRRKTQHTSDSDSEASDGRSLDLASSHSSDDEETSTNRSQKRTVSASPLPPNIKGDSKRLTSVEPPQHLNVITNSQLFPNLKPVYPSRWASHLTDTYNAVEEEQEPSHAHRWQGMLGSTITDNEANIVTTARMTYEPKLINSDSILGHTQDIYDEEYKKAELGHRLYYDQDVTPGSDVEENKSTLGDKYSFPYTAEEDHCRGSPNFVSDLQNSYSNSATLLHNREFTESPYSHHSAEASYIPSSGARVSPYQNLDRAQYSHLESHPRHVQMQHRSEHPIEDISESE</sequence>
<evidence type="ECO:0000256" key="10">
    <source>
        <dbReference type="ARBA" id="ARBA00022889"/>
    </source>
</evidence>
<reference evidence="32" key="1">
    <citation type="submission" date="2021-12" db="EMBL/GenBank/DDBJ databases">
        <authorList>
            <person name="King R."/>
        </authorList>
    </citation>
    <scope>NUCLEOTIDE SEQUENCE</scope>
</reference>
<dbReference type="Gene3D" id="4.10.1240.10">
    <property type="entry name" value="GPCR, family 2, extracellular hormone receptor domain"/>
    <property type="match status" value="1"/>
</dbReference>
<dbReference type="GO" id="GO:0048468">
    <property type="term" value="P:cell development"/>
    <property type="evidence" value="ECO:0007669"/>
    <property type="project" value="UniProtKB-ARBA"/>
</dbReference>
<feature type="domain" description="EGF-like" evidence="26">
    <location>
        <begin position="1936"/>
        <end position="1973"/>
    </location>
</feature>
<dbReference type="Pfam" id="PF16489">
    <property type="entry name" value="GAIN"/>
    <property type="match status" value="1"/>
</dbReference>
<evidence type="ECO:0000256" key="1">
    <source>
        <dbReference type="ARBA" id="ARBA00004167"/>
    </source>
</evidence>
<dbReference type="InterPro" id="IPR017981">
    <property type="entry name" value="GPCR_2-like_7TM"/>
</dbReference>
<evidence type="ECO:0000256" key="3">
    <source>
        <dbReference type="ARBA" id="ARBA00004651"/>
    </source>
</evidence>
<accession>A0A9P0AC50</accession>
<feature type="domain" description="Cadherin" evidence="31">
    <location>
        <begin position="391"/>
        <end position="507"/>
    </location>
</feature>
<dbReference type="PANTHER" id="PTHR24026">
    <property type="entry name" value="FAT ATYPICAL CADHERIN-RELATED"/>
    <property type="match status" value="1"/>
</dbReference>
<dbReference type="Pfam" id="PF00002">
    <property type="entry name" value="7tm_2"/>
    <property type="match status" value="1"/>
</dbReference>
<dbReference type="InterPro" id="IPR036445">
    <property type="entry name" value="GPCR_2_extracell_dom_sf"/>
</dbReference>
<feature type="domain" description="Laminin EGF-like" evidence="27">
    <location>
        <begin position="2030"/>
        <end position="2077"/>
    </location>
</feature>
<dbReference type="PRINTS" id="PR00249">
    <property type="entry name" value="GPCRSECRETIN"/>
</dbReference>
<evidence type="ECO:0000256" key="22">
    <source>
        <dbReference type="SAM" id="MobiDB-lite"/>
    </source>
</evidence>
<dbReference type="InterPro" id="IPR002126">
    <property type="entry name" value="Cadherin-like_dom"/>
</dbReference>
<evidence type="ECO:0000256" key="15">
    <source>
        <dbReference type="ARBA" id="ARBA00023170"/>
    </source>
</evidence>
<dbReference type="InterPro" id="IPR020894">
    <property type="entry name" value="Cadherin_CS"/>
</dbReference>
<feature type="domain" description="Cadherin" evidence="31">
    <location>
        <begin position="1160"/>
        <end position="1261"/>
    </location>
</feature>
<dbReference type="InterPro" id="IPR001791">
    <property type="entry name" value="Laminin_G"/>
</dbReference>
<dbReference type="FunFam" id="2.60.120.200:FF:000173">
    <property type="entry name" value="Cadherin EGF LAG seven-pass G-type receptor"/>
    <property type="match status" value="1"/>
</dbReference>
<feature type="domain" description="G-protein coupled receptors family 2 profile 1" evidence="29">
    <location>
        <begin position="2062"/>
        <end position="2136"/>
    </location>
</feature>
<feature type="domain" description="Cadherin" evidence="31">
    <location>
        <begin position="508"/>
        <end position="614"/>
    </location>
</feature>
<feature type="chain" id="PRO_5040299113" description="Protocadherin-like wing polarity protein stan" evidence="24">
    <location>
        <begin position="27"/>
        <end position="3175"/>
    </location>
</feature>
<evidence type="ECO:0000256" key="13">
    <source>
        <dbReference type="ARBA" id="ARBA00023136"/>
    </source>
</evidence>
<keyword evidence="13 23" id="KW-0472">Membrane</keyword>
<dbReference type="GO" id="GO:0051239">
    <property type="term" value="P:regulation of multicellular organismal process"/>
    <property type="evidence" value="ECO:0007669"/>
    <property type="project" value="UniProtKB-ARBA"/>
</dbReference>
<dbReference type="InterPro" id="IPR001879">
    <property type="entry name" value="GPCR_2_extracellular_dom"/>
</dbReference>
<evidence type="ECO:0000256" key="23">
    <source>
        <dbReference type="SAM" id="Phobius"/>
    </source>
</evidence>
<evidence type="ECO:0000256" key="19">
    <source>
        <dbReference type="PROSITE-ProRule" id="PRU00043"/>
    </source>
</evidence>
<dbReference type="FunFam" id="2.60.40.60:FF:000256">
    <property type="entry name" value="Starry night, isoform B"/>
    <property type="match status" value="1"/>
</dbReference>
<feature type="region of interest" description="Disordered" evidence="22">
    <location>
        <begin position="2846"/>
        <end position="2950"/>
    </location>
</feature>
<dbReference type="InterPro" id="IPR000152">
    <property type="entry name" value="EGF-type_Asp/Asn_hydroxyl_site"/>
</dbReference>
<dbReference type="GO" id="GO:0007157">
    <property type="term" value="P:heterophilic cell-cell adhesion via plasma membrane cell adhesion molecules"/>
    <property type="evidence" value="ECO:0007669"/>
    <property type="project" value="UniProtKB-ARBA"/>
</dbReference>
<dbReference type="PANTHER" id="PTHR24026:SF51">
    <property type="entry name" value="PROTOCADHERIN-LIKE WING POLARITY PROTEIN STAN"/>
    <property type="match status" value="1"/>
</dbReference>
<dbReference type="PROSITE" id="PS50221">
    <property type="entry name" value="GAIN_B"/>
    <property type="match status" value="1"/>
</dbReference>
<comment type="caution">
    <text evidence="20">Lacks conserved residue(s) required for the propagation of feature annotation.</text>
</comment>
<comment type="subcellular location">
    <subcellularLocation>
        <location evidence="2">Apical cell membrane</location>
    </subcellularLocation>
    <subcellularLocation>
        <location evidence="3">Cell membrane</location>
        <topology evidence="3">Multi-pass membrane protein</topology>
    </subcellularLocation>
    <subcellularLocation>
        <location evidence="1">Membrane</location>
        <topology evidence="1">Single-pass membrane protein</topology>
    </subcellularLocation>
</comment>
<evidence type="ECO:0000256" key="6">
    <source>
        <dbReference type="ARBA" id="ARBA00022692"/>
    </source>
</evidence>
<dbReference type="InterPro" id="IPR056286">
    <property type="entry name" value="Cadherin_CELSR1-3_9th"/>
</dbReference>
<feature type="domain" description="Cadherin" evidence="31">
    <location>
        <begin position="284"/>
        <end position="388"/>
    </location>
</feature>
<dbReference type="InterPro" id="IPR000832">
    <property type="entry name" value="GPCR_2_secretin-like"/>
</dbReference>
<evidence type="ECO:0000256" key="4">
    <source>
        <dbReference type="ARBA" id="ARBA00022475"/>
    </source>
</evidence>
<evidence type="ECO:0000256" key="16">
    <source>
        <dbReference type="ARBA" id="ARBA00023180"/>
    </source>
</evidence>
<evidence type="ECO:0000259" key="27">
    <source>
        <dbReference type="PROSITE" id="PS50027"/>
    </source>
</evidence>
<dbReference type="FunFam" id="2.10.25.10:FF:000185">
    <property type="entry name" value="basement membrane-specific heparan sulfate proteoglycan core protein-like"/>
    <property type="match status" value="1"/>
</dbReference>
<dbReference type="GO" id="GO:0016339">
    <property type="term" value="P:calcium-dependent cell-cell adhesion via plasma membrane cell adhesion molecules"/>
    <property type="evidence" value="ECO:0007669"/>
    <property type="project" value="UniProtKB-ARBA"/>
</dbReference>
<dbReference type="GO" id="GO:0030054">
    <property type="term" value="C:cell junction"/>
    <property type="evidence" value="ECO:0007669"/>
    <property type="project" value="UniProtKB-ARBA"/>
</dbReference>
<dbReference type="PROSITE" id="PS50026">
    <property type="entry name" value="EGF_3"/>
    <property type="match status" value="4"/>
</dbReference>
<dbReference type="InterPro" id="IPR057244">
    <property type="entry name" value="GAIN_B"/>
</dbReference>
<feature type="disulfide bond" evidence="21">
    <location>
        <begin position="2030"/>
        <end position="2042"/>
    </location>
</feature>
<feature type="compositionally biased region" description="Low complexity" evidence="22">
    <location>
        <begin position="2846"/>
        <end position="2860"/>
    </location>
</feature>
<proteinExistence type="predicted"/>
<evidence type="ECO:0000259" key="31">
    <source>
        <dbReference type="PROSITE" id="PS50268"/>
    </source>
</evidence>
<dbReference type="SMART" id="SM00112">
    <property type="entry name" value="CA"/>
    <property type="match status" value="9"/>
</dbReference>
<dbReference type="FunFam" id="4.10.1240.10:FF:000021">
    <property type="entry name" value="Cadherin EGF LAG seven-pass G-type receptor"/>
    <property type="match status" value="1"/>
</dbReference>
<dbReference type="Gene3D" id="2.60.40.60">
    <property type="entry name" value="Cadherins"/>
    <property type="match status" value="9"/>
</dbReference>
<organism evidence="32 33">
    <name type="scientific">Bemisia tabaci</name>
    <name type="common">Sweetpotato whitefly</name>
    <name type="synonym">Aleurodes tabaci</name>
    <dbReference type="NCBI Taxonomy" id="7038"/>
    <lineage>
        <taxon>Eukaryota</taxon>
        <taxon>Metazoa</taxon>
        <taxon>Ecdysozoa</taxon>
        <taxon>Arthropoda</taxon>
        <taxon>Hexapoda</taxon>
        <taxon>Insecta</taxon>
        <taxon>Pterygota</taxon>
        <taxon>Neoptera</taxon>
        <taxon>Paraneoptera</taxon>
        <taxon>Hemiptera</taxon>
        <taxon>Sternorrhyncha</taxon>
        <taxon>Aleyrodoidea</taxon>
        <taxon>Aleyrodidae</taxon>
        <taxon>Aleyrodinae</taxon>
        <taxon>Bemisia</taxon>
    </lineage>
</organism>
<evidence type="ECO:0000313" key="32">
    <source>
        <dbReference type="EMBL" id="CAH0388449.1"/>
    </source>
</evidence>
<dbReference type="GO" id="GO:0042067">
    <property type="term" value="P:establishment of ommatidial planar polarity"/>
    <property type="evidence" value="ECO:0007669"/>
    <property type="project" value="UniProtKB-ARBA"/>
</dbReference>
<dbReference type="Pfam" id="PF23592">
    <property type="entry name" value="Cadherin_CELSR2_9th"/>
    <property type="match status" value="1"/>
</dbReference>
<dbReference type="PROSITE" id="PS50268">
    <property type="entry name" value="CADHERIN_2"/>
    <property type="match status" value="9"/>
</dbReference>
<dbReference type="EMBL" id="OU963865">
    <property type="protein sequence ID" value="CAH0388449.1"/>
    <property type="molecule type" value="Genomic_DNA"/>
</dbReference>
<dbReference type="PRINTS" id="PR00205">
    <property type="entry name" value="CADHERIN"/>
</dbReference>
<dbReference type="Pfam" id="PF02793">
    <property type="entry name" value="HRM"/>
    <property type="match status" value="1"/>
</dbReference>
<dbReference type="CDD" id="cd00055">
    <property type="entry name" value="EGF_Lam"/>
    <property type="match status" value="1"/>
</dbReference>
<keyword evidence="33" id="KW-1185">Reference proteome</keyword>
<feature type="domain" description="Cadherin" evidence="31">
    <location>
        <begin position="726"/>
        <end position="828"/>
    </location>
</feature>
<name>A0A9P0AC50_BEMTA</name>
<evidence type="ECO:0000256" key="12">
    <source>
        <dbReference type="ARBA" id="ARBA00023040"/>
    </source>
</evidence>
<feature type="transmembrane region" description="Helical" evidence="23">
    <location>
        <begin position="2645"/>
        <end position="2665"/>
    </location>
</feature>
<dbReference type="SMART" id="SM00180">
    <property type="entry name" value="EGF_Lam"/>
    <property type="match status" value="1"/>
</dbReference>
<evidence type="ECO:0000259" key="29">
    <source>
        <dbReference type="PROSITE" id="PS50227"/>
    </source>
</evidence>
<dbReference type="InterPro" id="IPR000742">
    <property type="entry name" value="EGF"/>
</dbReference>
<dbReference type="SUPFAM" id="SSF49899">
    <property type="entry name" value="Concanavalin A-like lectins/glucanases"/>
    <property type="match status" value="2"/>
</dbReference>
<keyword evidence="15" id="KW-0675">Receptor</keyword>
<evidence type="ECO:0000256" key="17">
    <source>
        <dbReference type="ARBA" id="ARBA00023224"/>
    </source>
</evidence>
<feature type="domain" description="G-protein coupled receptors family 2 profile 2" evidence="30">
    <location>
        <begin position="2538"/>
        <end position="2778"/>
    </location>
</feature>
<feature type="transmembrane region" description="Helical" evidence="23">
    <location>
        <begin position="2726"/>
        <end position="2748"/>
    </location>
</feature>
<feature type="domain" description="Cadherin" evidence="31">
    <location>
        <begin position="615"/>
        <end position="725"/>
    </location>
</feature>
<dbReference type="InterPro" id="IPR001881">
    <property type="entry name" value="EGF-like_Ca-bd_dom"/>
</dbReference>
<feature type="domain" description="EGF-like" evidence="26">
    <location>
        <begin position="1897"/>
        <end position="1935"/>
    </location>
</feature>
<keyword evidence="18 21" id="KW-0424">Laminin EGF-like domain</keyword>
<evidence type="ECO:0000256" key="24">
    <source>
        <dbReference type="SAM" id="SignalP"/>
    </source>
</evidence>
<dbReference type="GO" id="GO:0016324">
    <property type="term" value="C:apical plasma membrane"/>
    <property type="evidence" value="ECO:0007669"/>
    <property type="project" value="UniProtKB-SubCell"/>
</dbReference>
<feature type="signal peptide" evidence="24">
    <location>
        <begin position="1"/>
        <end position="26"/>
    </location>
</feature>
<feature type="disulfide bond" evidence="21">
    <location>
        <begin position="2032"/>
        <end position="2049"/>
    </location>
</feature>
<dbReference type="PROSITE" id="PS00022">
    <property type="entry name" value="EGF_1"/>
    <property type="match status" value="3"/>
</dbReference>
<evidence type="ECO:0000256" key="2">
    <source>
        <dbReference type="ARBA" id="ARBA00004221"/>
    </source>
</evidence>
<dbReference type="InterPro" id="IPR013320">
    <property type="entry name" value="ConA-like_dom_sf"/>
</dbReference>
<feature type="disulfide bond" evidence="20">
    <location>
        <begin position="1925"/>
        <end position="1934"/>
    </location>
</feature>
<dbReference type="PROSITE" id="PS00232">
    <property type="entry name" value="CADHERIN_1"/>
    <property type="match status" value="5"/>
</dbReference>
<feature type="disulfide bond" evidence="20">
    <location>
        <begin position="1714"/>
        <end position="1723"/>
    </location>
</feature>
<feature type="region of interest" description="Disordered" evidence="22">
    <location>
        <begin position="734"/>
        <end position="756"/>
    </location>
</feature>
<dbReference type="FunFam" id="2.60.120.200:FF:000059">
    <property type="entry name" value="Cadherin EGF LAG seven-pass G-type receptor 1"/>
    <property type="match status" value="1"/>
</dbReference>
<feature type="domain" description="EGF-like" evidence="26">
    <location>
        <begin position="1401"/>
        <end position="1437"/>
    </location>
</feature>
<feature type="region of interest" description="Disordered" evidence="22">
    <location>
        <begin position="3131"/>
        <end position="3175"/>
    </location>
</feature>
<keyword evidence="6 23" id="KW-0812">Transmembrane</keyword>
<keyword evidence="14 20" id="KW-1015">Disulfide bond</keyword>